<dbReference type="InterPro" id="IPR025997">
    <property type="entry name" value="SBP_2_dom"/>
</dbReference>
<dbReference type="Gene3D" id="1.10.260.40">
    <property type="entry name" value="lambda repressor-like DNA-binding domains"/>
    <property type="match status" value="1"/>
</dbReference>
<dbReference type="AlphaFoldDB" id="A0A1C7I7I4"/>
<evidence type="ECO:0000313" key="5">
    <source>
        <dbReference type="Proteomes" id="UP000092574"/>
    </source>
</evidence>
<evidence type="ECO:0000313" key="4">
    <source>
        <dbReference type="EMBL" id="ANU74529.1"/>
    </source>
</evidence>
<dbReference type="InterPro" id="IPR010982">
    <property type="entry name" value="Lambda_DNA-bd_dom_sf"/>
</dbReference>
<reference evidence="4" key="1">
    <citation type="submission" date="2017-04" db="EMBL/GenBank/DDBJ databases">
        <title>Complete Genome Sequences of Twelve Strains of a Stable Defined Moderately Diverse Mouse Microbiota 2 (sDMDMm2).</title>
        <authorList>
            <person name="Uchimura Y."/>
            <person name="Wyss M."/>
            <person name="Brugiroux S."/>
            <person name="Limenitakis J.P."/>
            <person name="Stecher B."/>
            <person name="McCoy K.D."/>
            <person name="Macpherson A.J."/>
        </authorList>
    </citation>
    <scope>NUCLEOTIDE SEQUENCE</scope>
    <source>
        <strain evidence="4">YL58</strain>
    </source>
</reference>
<gene>
    <name evidence="4" type="ORF">A4V09_01400</name>
</gene>
<dbReference type="GO" id="GO:0003677">
    <property type="term" value="F:DNA binding"/>
    <property type="evidence" value="ECO:0007669"/>
    <property type="project" value="InterPro"/>
</dbReference>
<dbReference type="InterPro" id="IPR050555">
    <property type="entry name" value="Bact_Solute-Bind_Prot2"/>
</dbReference>
<dbReference type="PROSITE" id="PS50932">
    <property type="entry name" value="HTH_LACI_2"/>
    <property type="match status" value="1"/>
</dbReference>
<evidence type="ECO:0000256" key="1">
    <source>
        <dbReference type="ARBA" id="ARBA00004196"/>
    </source>
</evidence>
<dbReference type="PANTHER" id="PTHR30036:SF7">
    <property type="entry name" value="ABC TRANSPORTER PERIPLASMIC-BINDING PROTEIN YPHF"/>
    <property type="match status" value="1"/>
</dbReference>
<dbReference type="Proteomes" id="UP000092574">
    <property type="component" value="Chromosome"/>
</dbReference>
<feature type="domain" description="HTH lacI-type" evidence="3">
    <location>
        <begin position="3"/>
        <end position="57"/>
    </location>
</feature>
<dbReference type="GO" id="GO:0030246">
    <property type="term" value="F:carbohydrate binding"/>
    <property type="evidence" value="ECO:0007669"/>
    <property type="project" value="TreeGrafter"/>
</dbReference>
<dbReference type="GO" id="GO:0030288">
    <property type="term" value="C:outer membrane-bounded periplasmic space"/>
    <property type="evidence" value="ECO:0007669"/>
    <property type="project" value="TreeGrafter"/>
</dbReference>
<evidence type="ECO:0000259" key="3">
    <source>
        <dbReference type="PROSITE" id="PS50932"/>
    </source>
</evidence>
<dbReference type="CDD" id="cd06307">
    <property type="entry name" value="PBP1_sugar_binding"/>
    <property type="match status" value="1"/>
</dbReference>
<dbReference type="STRING" id="1796616.A4V09_01400"/>
<keyword evidence="5" id="KW-1185">Reference proteome</keyword>
<sequence length="342" mass="38151">MPVTLQQIAEAAGVSRGTVDRALKDRGRVRPEVAEKIKQIAKEMGYQPSLAGRALVLAKRNLKIGIIMQSAQTPFMVQVYEGMKAAKQEVESLGGTVEIFRVDGVDAGRVMEIMQDLKEQEYSGIALSPSEDTMLKKMINQFSEEYSIPIITFNSDIEDTKRICFVGQNTIQSGRTAAGLMGEITGGEGEVAVISGHISNPALNNRIRGFQSEILESFPDIQLVGTKYSYDDEWVAAKIVEELLEQYPALKGIYVTGTAVKGVCEALVKQGKEREIKVIGNDFLDENKKWVERGAINFLIGQDSYMQGYEPVMMLFHLLFDDEKPESVYRYAEIVIKNRYNL</sequence>
<comment type="similarity">
    <text evidence="2">Belongs to the bacterial solute-binding protein 2 family.</text>
</comment>
<dbReference type="Gene3D" id="3.40.50.2300">
    <property type="match status" value="2"/>
</dbReference>
<dbReference type="Pfam" id="PF13407">
    <property type="entry name" value="Peripla_BP_4"/>
    <property type="match status" value="1"/>
</dbReference>
<dbReference type="OrthoDB" id="569491at2"/>
<dbReference type="KEGG" id="byl:A4V09_01400"/>
<comment type="subcellular location">
    <subcellularLocation>
        <location evidence="1">Cell envelope</location>
    </subcellularLocation>
</comment>
<dbReference type="InterPro" id="IPR028082">
    <property type="entry name" value="Peripla_BP_I"/>
</dbReference>
<accession>A0A1C7I7I4</accession>
<dbReference type="CDD" id="cd01392">
    <property type="entry name" value="HTH_LacI"/>
    <property type="match status" value="1"/>
</dbReference>
<dbReference type="GO" id="GO:0006355">
    <property type="term" value="P:regulation of DNA-templated transcription"/>
    <property type="evidence" value="ECO:0007669"/>
    <property type="project" value="InterPro"/>
</dbReference>
<dbReference type="SUPFAM" id="SSF53822">
    <property type="entry name" value="Periplasmic binding protein-like I"/>
    <property type="match status" value="1"/>
</dbReference>
<organism evidence="4 5">
    <name type="scientific">Blautia pseudococcoides</name>
    <dbReference type="NCBI Taxonomy" id="1796616"/>
    <lineage>
        <taxon>Bacteria</taxon>
        <taxon>Bacillati</taxon>
        <taxon>Bacillota</taxon>
        <taxon>Clostridia</taxon>
        <taxon>Lachnospirales</taxon>
        <taxon>Lachnospiraceae</taxon>
        <taxon>Blautia</taxon>
    </lineage>
</organism>
<dbReference type="EMBL" id="CP015405">
    <property type="protein sequence ID" value="ANU74529.1"/>
    <property type="molecule type" value="Genomic_DNA"/>
</dbReference>
<proteinExistence type="inferred from homology"/>
<dbReference type="RefSeq" id="WP_065540760.1">
    <property type="nucleotide sequence ID" value="NZ_CP015405.2"/>
</dbReference>
<protein>
    <submittedName>
        <fullName evidence="4">LacI family transcriptional regulator</fullName>
    </submittedName>
</protein>
<dbReference type="SMART" id="SM00354">
    <property type="entry name" value="HTH_LACI"/>
    <property type="match status" value="1"/>
</dbReference>
<dbReference type="SUPFAM" id="SSF47413">
    <property type="entry name" value="lambda repressor-like DNA-binding domains"/>
    <property type="match status" value="1"/>
</dbReference>
<dbReference type="InterPro" id="IPR000843">
    <property type="entry name" value="HTH_LacI"/>
</dbReference>
<evidence type="ECO:0000256" key="2">
    <source>
        <dbReference type="ARBA" id="ARBA00007639"/>
    </source>
</evidence>
<dbReference type="PANTHER" id="PTHR30036">
    <property type="entry name" value="D-XYLOSE-BINDING PERIPLASMIC PROTEIN"/>
    <property type="match status" value="1"/>
</dbReference>
<dbReference type="Pfam" id="PF00356">
    <property type="entry name" value="LacI"/>
    <property type="match status" value="1"/>
</dbReference>
<name>A0A1C7I7I4_9FIRM</name>